<dbReference type="CDD" id="cd00554">
    <property type="entry name" value="MECDP_synthase"/>
    <property type="match status" value="1"/>
</dbReference>
<comment type="similarity">
    <text evidence="3 8 9">Belongs to the IspF family.</text>
</comment>
<feature type="binding site" evidence="8">
    <location>
        <begin position="8"/>
        <end position="10"/>
    </location>
    <ligand>
        <name>4-CDP-2-C-methyl-D-erythritol 2-phosphate</name>
        <dbReference type="ChEBI" id="CHEBI:57919"/>
    </ligand>
</feature>
<accession>H5SC60</accession>
<feature type="binding site" evidence="8">
    <location>
        <position position="8"/>
    </location>
    <ligand>
        <name>a divalent metal cation</name>
        <dbReference type="ChEBI" id="CHEBI:60240"/>
    </ligand>
</feature>
<comment type="pathway">
    <text evidence="2 8">Isoprenoid biosynthesis; isopentenyl diphosphate biosynthesis via DXP pathway; isopentenyl diphosphate from 1-deoxy-D-xylulose 5-phosphate: step 4/6.</text>
</comment>
<dbReference type="InterPro" id="IPR003526">
    <property type="entry name" value="MECDP_synthase"/>
</dbReference>
<evidence type="ECO:0000256" key="2">
    <source>
        <dbReference type="ARBA" id="ARBA00004709"/>
    </source>
</evidence>
<dbReference type="Gene3D" id="3.30.1330.50">
    <property type="entry name" value="2-C-methyl-D-erythritol 2,4-cyclodiphosphate synthase"/>
    <property type="match status" value="1"/>
</dbReference>
<reference evidence="11" key="1">
    <citation type="journal article" date="2005" name="Environ. Microbiol.">
        <title>Genetic and functional properties of uncultivated thermophilic crenarchaeotes from a subsurface gold mine as revealed by analysis of genome fragments.</title>
        <authorList>
            <person name="Nunoura T."/>
            <person name="Hirayama H."/>
            <person name="Takami H."/>
            <person name="Oida H."/>
            <person name="Nishi S."/>
            <person name="Shimamura S."/>
            <person name="Suzuki Y."/>
            <person name="Inagaki F."/>
            <person name="Takai K."/>
            <person name="Nealson K.H."/>
            <person name="Horikoshi K."/>
        </authorList>
    </citation>
    <scope>NUCLEOTIDE SEQUENCE</scope>
</reference>
<dbReference type="NCBIfam" id="TIGR00151">
    <property type="entry name" value="ispF"/>
    <property type="match status" value="1"/>
</dbReference>
<evidence type="ECO:0000256" key="8">
    <source>
        <dbReference type="HAMAP-Rule" id="MF_00107"/>
    </source>
</evidence>
<dbReference type="GO" id="GO:0016114">
    <property type="term" value="P:terpenoid biosynthetic process"/>
    <property type="evidence" value="ECO:0007669"/>
    <property type="project" value="InterPro"/>
</dbReference>
<comment type="catalytic activity">
    <reaction evidence="1 8 9">
        <text>4-CDP-2-C-methyl-D-erythritol 2-phosphate = 2-C-methyl-D-erythritol 2,4-cyclic diphosphate + CMP</text>
        <dbReference type="Rhea" id="RHEA:23864"/>
        <dbReference type="ChEBI" id="CHEBI:57919"/>
        <dbReference type="ChEBI" id="CHEBI:58483"/>
        <dbReference type="ChEBI" id="CHEBI:60377"/>
        <dbReference type="EC" id="4.6.1.12"/>
    </reaction>
</comment>
<feature type="binding site" evidence="8">
    <location>
        <position position="42"/>
    </location>
    <ligand>
        <name>a divalent metal cation</name>
        <dbReference type="ChEBI" id="CHEBI:60240"/>
    </ligand>
</feature>
<evidence type="ECO:0000256" key="7">
    <source>
        <dbReference type="ARBA" id="ARBA00023239"/>
    </source>
</evidence>
<dbReference type="UniPathway" id="UPA00056">
    <property type="reaction ID" value="UER00095"/>
</dbReference>
<reference evidence="11" key="2">
    <citation type="journal article" date="2012" name="PLoS ONE">
        <title>A Deeply Branching Thermophilic Bacterium with an Ancient Acetyl-CoA Pathway Dominates a Subsurface Ecosystem.</title>
        <authorList>
            <person name="Takami H."/>
            <person name="Noguchi H."/>
            <person name="Takaki Y."/>
            <person name="Uchiyama I."/>
            <person name="Toyoda A."/>
            <person name="Nishi S."/>
            <person name="Chee G.-J."/>
            <person name="Arai W."/>
            <person name="Nunoura T."/>
            <person name="Itoh T."/>
            <person name="Hattori M."/>
            <person name="Takai K."/>
        </authorList>
    </citation>
    <scope>NUCLEOTIDE SEQUENCE</scope>
</reference>
<dbReference type="AlphaFoldDB" id="H5SC60"/>
<feature type="binding site" evidence="8">
    <location>
        <begin position="56"/>
        <end position="58"/>
    </location>
    <ligand>
        <name>4-CDP-2-C-methyl-D-erythritol 2-phosphate</name>
        <dbReference type="ChEBI" id="CHEBI:57919"/>
    </ligand>
</feature>
<feature type="binding site" evidence="8">
    <location>
        <begin position="61"/>
        <end position="65"/>
    </location>
    <ligand>
        <name>4-CDP-2-C-methyl-D-erythritol 2-phosphate</name>
        <dbReference type="ChEBI" id="CHEBI:57919"/>
    </ligand>
</feature>
<protein>
    <recommendedName>
        <fullName evidence="4 8">2-C-methyl-D-erythritol 2,4-cyclodiphosphate synthase</fullName>
        <shortName evidence="8">MECDP-synthase</shortName>
        <shortName evidence="8">MECPP-synthase</shortName>
        <shortName evidence="8">MECPS</shortName>
        <ecNumber evidence="4 8">4.6.1.12</ecNumber>
    </recommendedName>
</protein>
<evidence type="ECO:0000313" key="11">
    <source>
        <dbReference type="EMBL" id="BAL53746.1"/>
    </source>
</evidence>
<dbReference type="GO" id="GO:0046872">
    <property type="term" value="F:metal ion binding"/>
    <property type="evidence" value="ECO:0007669"/>
    <property type="project" value="UniProtKB-KW"/>
</dbReference>
<evidence type="ECO:0000256" key="6">
    <source>
        <dbReference type="ARBA" id="ARBA00023229"/>
    </source>
</evidence>
<evidence type="ECO:0000256" key="3">
    <source>
        <dbReference type="ARBA" id="ARBA00008480"/>
    </source>
</evidence>
<evidence type="ECO:0000256" key="4">
    <source>
        <dbReference type="ARBA" id="ARBA00012579"/>
    </source>
</evidence>
<organism evidence="11">
    <name type="scientific">uncultured Acetothermia bacterium</name>
    <dbReference type="NCBI Taxonomy" id="236499"/>
    <lineage>
        <taxon>Bacteria</taxon>
        <taxon>Candidatus Bipolaricaulota</taxon>
        <taxon>environmental samples</taxon>
    </lineage>
</organism>
<sequence>MRVGIGVDFHRFAPRRTLMLGGIPIPYELGLAGHSDADVLLHAICDALLGAAALGDIGQHFPDTDLRYKDISSLALLADVHQKITASGFAIENIDATVIAQEPKLAPYIAAMREKIAQTLKLSVSQINIKATTPEGLGALGRREGIAVWAVALLTSQKSA</sequence>
<feature type="binding site" evidence="8">
    <location>
        <position position="10"/>
    </location>
    <ligand>
        <name>a divalent metal cation</name>
        <dbReference type="ChEBI" id="CHEBI:60240"/>
    </ligand>
</feature>
<dbReference type="Pfam" id="PF02542">
    <property type="entry name" value="YgbB"/>
    <property type="match status" value="1"/>
</dbReference>
<dbReference type="HAMAP" id="MF_00107">
    <property type="entry name" value="IspF"/>
    <property type="match status" value="1"/>
</dbReference>
<feature type="binding site" evidence="8">
    <location>
        <position position="142"/>
    </location>
    <ligand>
        <name>4-CDP-2-C-methyl-D-erythritol 2-phosphate</name>
        <dbReference type="ChEBI" id="CHEBI:57919"/>
    </ligand>
</feature>
<feature type="domain" description="2-C-methyl-D-erythritol 2,4-cyclodiphosphate synthase" evidence="10">
    <location>
        <begin position="1"/>
        <end position="154"/>
    </location>
</feature>
<comment type="caution">
    <text evidence="8">Lacks conserved residue(s) required for the propagation of feature annotation.</text>
</comment>
<dbReference type="GO" id="GO:0019288">
    <property type="term" value="P:isopentenyl diphosphate biosynthetic process, methylerythritol 4-phosphate pathway"/>
    <property type="evidence" value="ECO:0007669"/>
    <property type="project" value="UniProtKB-UniRule"/>
</dbReference>
<feature type="site" description="Transition state stabilizer" evidence="8">
    <location>
        <position position="133"/>
    </location>
</feature>
<feature type="site" description="Transition state stabilizer" evidence="8">
    <location>
        <position position="34"/>
    </location>
</feature>
<dbReference type="EC" id="4.6.1.12" evidence="4 8"/>
<keyword evidence="7 8" id="KW-0456">Lyase</keyword>
<evidence type="ECO:0000256" key="5">
    <source>
        <dbReference type="ARBA" id="ARBA00022723"/>
    </source>
</evidence>
<dbReference type="FunFam" id="3.30.1330.50:FF:000001">
    <property type="entry name" value="2-C-methyl-D-erythritol 2,4-cyclodiphosphate synthase"/>
    <property type="match status" value="1"/>
</dbReference>
<dbReference type="SUPFAM" id="SSF69765">
    <property type="entry name" value="IpsF-like"/>
    <property type="match status" value="1"/>
</dbReference>
<comment type="function">
    <text evidence="8">Involved in the biosynthesis of isopentenyl diphosphate (IPP) and dimethylallyl diphosphate (DMAPP), two major building blocks of isoprenoid compounds. Catalyzes the conversion of 4-diphosphocytidyl-2-C-methyl-D-erythritol 2-phosphate (CDP-ME2P) to 2-C-methyl-D-erythritol 2,4-cyclodiphosphate (ME-CPP) with a corresponding release of cytidine 5-monophosphate (CMP).</text>
</comment>
<gene>
    <name evidence="8" type="primary">ispF</name>
    <name evidence="11" type="ORF">HGMM_F08F07C05</name>
</gene>
<comment type="subunit">
    <text evidence="8">Homotrimer.</text>
</comment>
<comment type="cofactor">
    <cofactor evidence="8">
        <name>a divalent metal cation</name>
        <dbReference type="ChEBI" id="CHEBI:60240"/>
    </cofactor>
    <text evidence="8">Binds 1 divalent metal cation per subunit.</text>
</comment>
<dbReference type="InterPro" id="IPR020555">
    <property type="entry name" value="MECDP_synthase_CS"/>
</dbReference>
<keyword evidence="6 8" id="KW-0414">Isoprene biosynthesis</keyword>
<evidence type="ECO:0000256" key="1">
    <source>
        <dbReference type="ARBA" id="ARBA00000200"/>
    </source>
</evidence>
<name>H5SC60_9BACT</name>
<dbReference type="GO" id="GO:0008685">
    <property type="term" value="F:2-C-methyl-D-erythritol 2,4-cyclodiphosphate synthase activity"/>
    <property type="evidence" value="ECO:0007669"/>
    <property type="project" value="UniProtKB-UniRule"/>
</dbReference>
<dbReference type="EMBL" id="AP011666">
    <property type="protein sequence ID" value="BAL53746.1"/>
    <property type="molecule type" value="Genomic_DNA"/>
</dbReference>
<evidence type="ECO:0000259" key="10">
    <source>
        <dbReference type="Pfam" id="PF02542"/>
    </source>
</evidence>
<evidence type="ECO:0000256" key="9">
    <source>
        <dbReference type="RuleBase" id="RU004395"/>
    </source>
</evidence>
<dbReference type="PROSITE" id="PS01350">
    <property type="entry name" value="ISPF"/>
    <property type="match status" value="1"/>
</dbReference>
<proteinExistence type="inferred from homology"/>
<feature type="binding site" evidence="8">
    <location>
        <begin position="34"/>
        <end position="35"/>
    </location>
    <ligand>
        <name>4-CDP-2-C-methyl-D-erythritol 2-phosphate</name>
        <dbReference type="ChEBI" id="CHEBI:57919"/>
    </ligand>
</feature>
<dbReference type="PANTHER" id="PTHR43181:SF1">
    <property type="entry name" value="2-C-METHYL-D-ERYTHRITOL 2,4-CYCLODIPHOSPHATE SYNTHASE, CHLOROPLASTIC"/>
    <property type="match status" value="1"/>
</dbReference>
<dbReference type="PANTHER" id="PTHR43181">
    <property type="entry name" value="2-C-METHYL-D-ERYTHRITOL 2,4-CYCLODIPHOSPHATE SYNTHASE, CHLOROPLASTIC"/>
    <property type="match status" value="1"/>
</dbReference>
<feature type="binding site" evidence="8">
    <location>
        <begin position="132"/>
        <end position="135"/>
    </location>
    <ligand>
        <name>4-CDP-2-C-methyl-D-erythritol 2-phosphate</name>
        <dbReference type="ChEBI" id="CHEBI:57919"/>
    </ligand>
</feature>
<dbReference type="InterPro" id="IPR036571">
    <property type="entry name" value="MECDP_synthase_sf"/>
</dbReference>
<keyword evidence="5 8" id="KW-0479">Metal-binding</keyword>